<dbReference type="GO" id="GO:0005929">
    <property type="term" value="C:cilium"/>
    <property type="evidence" value="ECO:0007669"/>
    <property type="project" value="UniProtKB-SubCell"/>
</dbReference>
<evidence type="ECO:0000313" key="8">
    <source>
        <dbReference type="EMBL" id="GMI37707.1"/>
    </source>
</evidence>
<evidence type="ECO:0000256" key="6">
    <source>
        <dbReference type="SAM" id="MobiDB-lite"/>
    </source>
</evidence>
<evidence type="ECO:0000313" key="9">
    <source>
        <dbReference type="Proteomes" id="UP001165065"/>
    </source>
</evidence>
<feature type="region of interest" description="Disordered" evidence="6">
    <location>
        <begin position="29"/>
        <end position="81"/>
    </location>
</feature>
<dbReference type="Proteomes" id="UP001165065">
    <property type="component" value="Unassembled WGS sequence"/>
</dbReference>
<comment type="subcellular location">
    <subcellularLocation>
        <location evidence="1">Cell projection</location>
        <location evidence="1">Cilium</location>
    </subcellularLocation>
    <subcellularLocation>
        <location evidence="2">Cytoplasm</location>
        <location evidence="2">Cytoskeleton</location>
    </subcellularLocation>
</comment>
<reference evidence="9" key="1">
    <citation type="journal article" date="2023" name="Commun. Biol.">
        <title>Genome analysis of Parmales, the sister group of diatoms, reveals the evolutionary specialization of diatoms from phago-mixotrophs to photoautotrophs.</title>
        <authorList>
            <person name="Ban H."/>
            <person name="Sato S."/>
            <person name="Yoshikawa S."/>
            <person name="Yamada K."/>
            <person name="Nakamura Y."/>
            <person name="Ichinomiya M."/>
            <person name="Sato N."/>
            <person name="Blanc-Mathieu R."/>
            <person name="Endo H."/>
            <person name="Kuwata A."/>
            <person name="Ogata H."/>
        </authorList>
    </citation>
    <scope>NUCLEOTIDE SEQUENCE [LARGE SCALE GENOMIC DNA]</scope>
</reference>
<evidence type="ECO:0000256" key="4">
    <source>
        <dbReference type="ARBA" id="ARBA00023212"/>
    </source>
</evidence>
<proteinExistence type="predicted"/>
<feature type="domain" description="Enkurin" evidence="7">
    <location>
        <begin position="161"/>
        <end position="259"/>
    </location>
</feature>
<organism evidence="8 9">
    <name type="scientific">Triparma columacea</name>
    <dbReference type="NCBI Taxonomy" id="722753"/>
    <lineage>
        <taxon>Eukaryota</taxon>
        <taxon>Sar</taxon>
        <taxon>Stramenopiles</taxon>
        <taxon>Ochrophyta</taxon>
        <taxon>Bolidophyceae</taxon>
        <taxon>Parmales</taxon>
        <taxon>Triparmaceae</taxon>
        <taxon>Triparma</taxon>
    </lineage>
</organism>
<protein>
    <recommendedName>
        <fullName evidence="7">Enkurin domain-containing protein</fullName>
    </recommendedName>
</protein>
<gene>
    <name evidence="8" type="ORF">TrCOL_g8561</name>
</gene>
<dbReference type="PROSITE" id="PS51665">
    <property type="entry name" value="ENKURIN"/>
    <property type="match status" value="1"/>
</dbReference>
<dbReference type="GO" id="GO:0005856">
    <property type="term" value="C:cytoskeleton"/>
    <property type="evidence" value="ECO:0007669"/>
    <property type="project" value="UniProtKB-SubCell"/>
</dbReference>
<comment type="caution">
    <text evidence="8">The sequence shown here is derived from an EMBL/GenBank/DDBJ whole genome shotgun (WGS) entry which is preliminary data.</text>
</comment>
<sequence length="262" mass="30011">MSSFKIYQDTPEPELENIYNLLPKTKPQVAKPPMYRSKHNPLKPIKYSTLKENAPSLGKKDFSKPDPNKFLRASTPSKRNPLKPIGNIKKFAYNKVPGLPKKALVPTKDERPVMSLHTEKNFITANAVEAILTVPQAPEVKEAPDYLKKEDYGKVPEYLAQVKDEIKQENELIDRFVAQQMMEYEDAPELCDEMDEEERAVLIEKLKTKWDAVNKKYQVLCMHTMFEGHSKIKKENFEKELDGIEADLAKLTTKGPVLISHA</sequence>
<dbReference type="Pfam" id="PF13864">
    <property type="entry name" value="Enkurin"/>
    <property type="match status" value="1"/>
</dbReference>
<evidence type="ECO:0000259" key="7">
    <source>
        <dbReference type="PROSITE" id="PS51665"/>
    </source>
</evidence>
<evidence type="ECO:0000256" key="1">
    <source>
        <dbReference type="ARBA" id="ARBA00004138"/>
    </source>
</evidence>
<keyword evidence="4" id="KW-0206">Cytoskeleton</keyword>
<name>A0A9W7L8C9_9STRA</name>
<evidence type="ECO:0000256" key="5">
    <source>
        <dbReference type="ARBA" id="ARBA00023273"/>
    </source>
</evidence>
<dbReference type="OrthoDB" id="2123594at2759"/>
<dbReference type="AlphaFoldDB" id="A0A9W7L8C9"/>
<dbReference type="InterPro" id="IPR052102">
    <property type="entry name" value="Enkurin_domain-protein"/>
</dbReference>
<keyword evidence="5" id="KW-0966">Cell projection</keyword>
<keyword evidence="9" id="KW-1185">Reference proteome</keyword>
<dbReference type="PANTHER" id="PTHR21490">
    <property type="entry name" value="ENKURIN-RELATED"/>
    <property type="match status" value="1"/>
</dbReference>
<dbReference type="PANTHER" id="PTHR21490:SF0">
    <property type="entry name" value="ENKURIN"/>
    <property type="match status" value="1"/>
</dbReference>
<keyword evidence="3" id="KW-0963">Cytoplasm</keyword>
<dbReference type="InterPro" id="IPR027012">
    <property type="entry name" value="Enkurin_dom"/>
</dbReference>
<feature type="compositionally biased region" description="Basic and acidic residues" evidence="6">
    <location>
        <begin position="58"/>
        <end position="69"/>
    </location>
</feature>
<dbReference type="EMBL" id="BRYA01001016">
    <property type="protein sequence ID" value="GMI37707.1"/>
    <property type="molecule type" value="Genomic_DNA"/>
</dbReference>
<evidence type="ECO:0000256" key="3">
    <source>
        <dbReference type="ARBA" id="ARBA00022490"/>
    </source>
</evidence>
<accession>A0A9W7L8C9</accession>
<evidence type="ECO:0000256" key="2">
    <source>
        <dbReference type="ARBA" id="ARBA00004245"/>
    </source>
</evidence>
<dbReference type="GO" id="GO:0005516">
    <property type="term" value="F:calmodulin binding"/>
    <property type="evidence" value="ECO:0007669"/>
    <property type="project" value="TreeGrafter"/>
</dbReference>